<dbReference type="Proteomes" id="UP001332243">
    <property type="component" value="Unassembled WGS sequence"/>
</dbReference>
<keyword evidence="4" id="KW-1185">Reference proteome</keyword>
<evidence type="ECO:0000256" key="1">
    <source>
        <dbReference type="ARBA" id="ARBA00022729"/>
    </source>
</evidence>
<sequence length="226" mass="24112">MSTGVSMVRRDAEIQQDVLAELSWDARVRASEVGVSVAAGIATLSGSVDSYAKKWAAERTAHRVRGVRAVANDIAVRLPGDAQRTDTDIATAASRALEWDADVPVEKLDVTVANAWLTLRGEVEKGFQKRAAERAVRRLTGVRGVTNLIAVRPVGVAPGAELERDLRGALARRAGLDADLIDIEVTDGTVVLSGEVRSWKERSEAERIAWAAPGVGAVEIRLSLAG</sequence>
<dbReference type="InterPro" id="IPR014004">
    <property type="entry name" value="Transpt-assoc_nodulatn_dom_bac"/>
</dbReference>
<keyword evidence="1" id="KW-0732">Signal</keyword>
<name>A0ABU7RKZ6_9ACTN</name>
<dbReference type="InterPro" id="IPR007055">
    <property type="entry name" value="BON_dom"/>
</dbReference>
<gene>
    <name evidence="3" type="ORF">V1633_01500</name>
</gene>
<evidence type="ECO:0000313" key="4">
    <source>
        <dbReference type="Proteomes" id="UP001332243"/>
    </source>
</evidence>
<accession>A0ABU7RKZ6</accession>
<organism evidence="3 4">
    <name type="scientific">Plantactinospora sonchi</name>
    <dbReference type="NCBI Taxonomy" id="1544735"/>
    <lineage>
        <taxon>Bacteria</taxon>
        <taxon>Bacillati</taxon>
        <taxon>Actinomycetota</taxon>
        <taxon>Actinomycetes</taxon>
        <taxon>Micromonosporales</taxon>
        <taxon>Micromonosporaceae</taxon>
        <taxon>Plantactinospora</taxon>
    </lineage>
</organism>
<dbReference type="EMBL" id="JAZGQK010000001">
    <property type="protein sequence ID" value="MEE6257162.1"/>
    <property type="molecule type" value="Genomic_DNA"/>
</dbReference>
<feature type="domain" description="BON" evidence="2">
    <location>
        <begin position="10"/>
        <end position="78"/>
    </location>
</feature>
<protein>
    <submittedName>
        <fullName evidence="3">BON domain-containing protein</fullName>
    </submittedName>
</protein>
<evidence type="ECO:0000313" key="3">
    <source>
        <dbReference type="EMBL" id="MEE6257162.1"/>
    </source>
</evidence>
<feature type="domain" description="BON" evidence="2">
    <location>
        <begin position="158"/>
        <end position="226"/>
    </location>
</feature>
<feature type="domain" description="BON" evidence="2">
    <location>
        <begin position="85"/>
        <end position="153"/>
    </location>
</feature>
<dbReference type="Pfam" id="PF04972">
    <property type="entry name" value="BON"/>
    <property type="match status" value="3"/>
</dbReference>
<dbReference type="PROSITE" id="PS50914">
    <property type="entry name" value="BON"/>
    <property type="match status" value="3"/>
</dbReference>
<dbReference type="RefSeq" id="WP_331212249.1">
    <property type="nucleotide sequence ID" value="NZ_JAZGQK010000001.1"/>
</dbReference>
<dbReference type="InterPro" id="IPR051686">
    <property type="entry name" value="Lipoprotein_DolP"/>
</dbReference>
<dbReference type="PANTHER" id="PTHR34606">
    <property type="entry name" value="BON DOMAIN-CONTAINING PROTEIN"/>
    <property type="match status" value="1"/>
</dbReference>
<comment type="caution">
    <text evidence="3">The sequence shown here is derived from an EMBL/GenBank/DDBJ whole genome shotgun (WGS) entry which is preliminary data.</text>
</comment>
<dbReference type="PANTHER" id="PTHR34606:SF4">
    <property type="entry name" value="OUTER MEMBRANE LIPOPROTEIN DOLP"/>
    <property type="match status" value="1"/>
</dbReference>
<evidence type="ECO:0000259" key="2">
    <source>
        <dbReference type="PROSITE" id="PS50914"/>
    </source>
</evidence>
<dbReference type="Gene3D" id="3.30.1340.30">
    <property type="match status" value="3"/>
</dbReference>
<proteinExistence type="predicted"/>
<dbReference type="SMART" id="SM00749">
    <property type="entry name" value="BON"/>
    <property type="match status" value="3"/>
</dbReference>
<reference evidence="3 4" key="1">
    <citation type="submission" date="2024-01" db="EMBL/GenBank/DDBJ databases">
        <title>Genome insights into Plantactinospora sonchi sp. nov.</title>
        <authorList>
            <person name="Wang L."/>
        </authorList>
    </citation>
    <scope>NUCLEOTIDE SEQUENCE [LARGE SCALE GENOMIC DNA]</scope>
    <source>
        <strain evidence="3 4">NEAU-QY2</strain>
    </source>
</reference>